<keyword evidence="11" id="KW-0449">Lipoprotein</keyword>
<evidence type="ECO:0000256" key="3">
    <source>
        <dbReference type="ARBA" id="ARBA00022679"/>
    </source>
</evidence>
<sequence length="538" mass="56114">MAWHHGFRTICTLRFNSATPLAVMAAAAGLIATTSTADAFGSLFWPDSDVGYYHDEPAPPPPPKRRAKTYPTIDRKLEQQHKQASKPQGPLVISVSLAHQSMKVYDANGLFAETPVSTGMRGHSTPMGVFSIIQKNKFHRSNLYSGAPMPYMQRITWSGVALHAGALPGYPASHGCIRMPMSFAMKLWNWTRMGSRVVITPGEVAPEPFSHPTLVAQKPAPTQNAVAPEDGRLDAARADAGEAVAAPPSDLNLRPALNPSSEPTAAPRAQIRTADAGSLTSATPTASDAGAPAAEPAAAKEAAPPAKAESGTDSQADAGKADANKAESNKAEANKTETNKAETNKAEASKADAAAETKPAAGAAAEAEAKPAAPGTDAAAKPETAPAPKRSGQIAAFISGKDSRLYVRQEFAPLFDVPVEITASDRPLGTHVFTARLDKDNGNAISWSVVSMPQTARQAEANDDSRASRRRKAEAAADVKAKPQPNSAAEALDRLKIPAEAMARIAAELSTGASLIVSDHGIASGETGAGTGFIIPLR</sequence>
<evidence type="ECO:0000313" key="11">
    <source>
        <dbReference type="EMBL" id="PYF05389.1"/>
    </source>
</evidence>
<proteinExistence type="inferred from homology"/>
<dbReference type="InterPro" id="IPR005490">
    <property type="entry name" value="LD_TPept_cat_dom"/>
</dbReference>
<dbReference type="GO" id="GO:0016740">
    <property type="term" value="F:transferase activity"/>
    <property type="evidence" value="ECO:0007669"/>
    <property type="project" value="UniProtKB-KW"/>
</dbReference>
<evidence type="ECO:0000256" key="9">
    <source>
        <dbReference type="SAM" id="SignalP"/>
    </source>
</evidence>
<dbReference type="Proteomes" id="UP000248148">
    <property type="component" value="Unassembled WGS sequence"/>
</dbReference>
<feature type="compositionally biased region" description="Low complexity" evidence="8">
    <location>
        <begin position="356"/>
        <end position="389"/>
    </location>
</feature>
<dbReference type="GO" id="GO:0071972">
    <property type="term" value="F:peptidoglycan L,D-transpeptidase activity"/>
    <property type="evidence" value="ECO:0007669"/>
    <property type="project" value="TreeGrafter"/>
</dbReference>
<dbReference type="GO" id="GO:0005576">
    <property type="term" value="C:extracellular region"/>
    <property type="evidence" value="ECO:0007669"/>
    <property type="project" value="TreeGrafter"/>
</dbReference>
<dbReference type="InterPro" id="IPR050979">
    <property type="entry name" value="LD-transpeptidase"/>
</dbReference>
<dbReference type="GO" id="GO:0018104">
    <property type="term" value="P:peptidoglycan-protein cross-linking"/>
    <property type="evidence" value="ECO:0007669"/>
    <property type="project" value="TreeGrafter"/>
</dbReference>
<dbReference type="GO" id="GO:0071555">
    <property type="term" value="P:cell wall organization"/>
    <property type="evidence" value="ECO:0007669"/>
    <property type="project" value="UniProtKB-UniRule"/>
</dbReference>
<feature type="signal peptide" evidence="9">
    <location>
        <begin position="1"/>
        <end position="39"/>
    </location>
</feature>
<feature type="active site" description="Nucleophile" evidence="7">
    <location>
        <position position="176"/>
    </location>
</feature>
<evidence type="ECO:0000256" key="4">
    <source>
        <dbReference type="ARBA" id="ARBA00022960"/>
    </source>
</evidence>
<comment type="similarity">
    <text evidence="2">Belongs to the YkuD family.</text>
</comment>
<dbReference type="FunFam" id="2.40.440.10:FF:000006">
    <property type="entry name" value="L,D-transpeptidase catalytic domain"/>
    <property type="match status" value="1"/>
</dbReference>
<keyword evidence="4 7" id="KW-0133">Cell shape</keyword>
<reference evidence="11 12" key="1">
    <citation type="submission" date="2018-06" db="EMBL/GenBank/DDBJ databases">
        <title>Genomic Encyclopedia of Archaeal and Bacterial Type Strains, Phase II (KMG-II): from individual species to whole genera.</title>
        <authorList>
            <person name="Goeker M."/>
        </authorList>
    </citation>
    <scope>NUCLEOTIDE SEQUENCE [LARGE SCALE GENOMIC DNA]</scope>
    <source>
        <strain evidence="11 12">JCM 11668</strain>
    </source>
</reference>
<feature type="chain" id="PRO_5016255599" evidence="9">
    <location>
        <begin position="40"/>
        <end position="538"/>
    </location>
</feature>
<evidence type="ECO:0000256" key="2">
    <source>
        <dbReference type="ARBA" id="ARBA00005992"/>
    </source>
</evidence>
<evidence type="ECO:0000256" key="1">
    <source>
        <dbReference type="ARBA" id="ARBA00004752"/>
    </source>
</evidence>
<evidence type="ECO:0000259" key="10">
    <source>
        <dbReference type="PROSITE" id="PS52029"/>
    </source>
</evidence>
<keyword evidence="9" id="KW-0732">Signal</keyword>
<feature type="active site" description="Proton donor/acceptor" evidence="7">
    <location>
        <position position="163"/>
    </location>
</feature>
<keyword evidence="5 7" id="KW-0573">Peptidoglycan synthesis</keyword>
<evidence type="ECO:0000256" key="6">
    <source>
        <dbReference type="ARBA" id="ARBA00023316"/>
    </source>
</evidence>
<feature type="compositionally biased region" description="Basic and acidic residues" evidence="8">
    <location>
        <begin position="463"/>
        <end position="481"/>
    </location>
</feature>
<feature type="compositionally biased region" description="Basic and acidic residues" evidence="8">
    <location>
        <begin position="319"/>
        <end position="355"/>
    </location>
</feature>
<dbReference type="PANTHER" id="PTHR30582:SF2">
    <property type="entry name" value="L,D-TRANSPEPTIDASE YCIB-RELATED"/>
    <property type="match status" value="1"/>
</dbReference>
<dbReference type="AlphaFoldDB" id="A0A318U0E9"/>
<dbReference type="EMBL" id="QJTI01000001">
    <property type="protein sequence ID" value="PYF05389.1"/>
    <property type="molecule type" value="Genomic_DNA"/>
</dbReference>
<dbReference type="GO" id="GO:0008360">
    <property type="term" value="P:regulation of cell shape"/>
    <property type="evidence" value="ECO:0007669"/>
    <property type="project" value="UniProtKB-UniRule"/>
</dbReference>
<dbReference type="Gene3D" id="2.40.440.10">
    <property type="entry name" value="L,D-transpeptidase catalytic domain-like"/>
    <property type="match status" value="1"/>
</dbReference>
<evidence type="ECO:0000256" key="7">
    <source>
        <dbReference type="PROSITE-ProRule" id="PRU01373"/>
    </source>
</evidence>
<dbReference type="PANTHER" id="PTHR30582">
    <property type="entry name" value="L,D-TRANSPEPTIDASE"/>
    <property type="match status" value="1"/>
</dbReference>
<keyword evidence="6 7" id="KW-0961">Cell wall biogenesis/degradation</keyword>
<accession>A0A318U0E9</accession>
<comment type="pathway">
    <text evidence="1 7">Cell wall biogenesis; peptidoglycan biosynthesis.</text>
</comment>
<evidence type="ECO:0000256" key="8">
    <source>
        <dbReference type="SAM" id="MobiDB-lite"/>
    </source>
</evidence>
<gene>
    <name evidence="11" type="ORF">BJ122_101128</name>
</gene>
<dbReference type="InterPro" id="IPR016915">
    <property type="entry name" value="UCP029342"/>
</dbReference>
<feature type="compositionally biased region" description="Low complexity" evidence="8">
    <location>
        <begin position="280"/>
        <end position="311"/>
    </location>
</feature>
<dbReference type="PROSITE" id="PS52029">
    <property type="entry name" value="LD_TPASE"/>
    <property type="match status" value="1"/>
</dbReference>
<evidence type="ECO:0000256" key="5">
    <source>
        <dbReference type="ARBA" id="ARBA00022984"/>
    </source>
</evidence>
<keyword evidence="3" id="KW-0808">Transferase</keyword>
<dbReference type="CDD" id="cd16913">
    <property type="entry name" value="YkuD_like"/>
    <property type="match status" value="1"/>
</dbReference>
<dbReference type="NCBIfam" id="NF004785">
    <property type="entry name" value="PRK06132.1-2"/>
    <property type="match status" value="1"/>
</dbReference>
<keyword evidence="12" id="KW-1185">Reference proteome</keyword>
<protein>
    <submittedName>
        <fullName evidence="11">Lipoprotein-anchoring transpeptidase ErfK/SrfK</fullName>
    </submittedName>
</protein>
<evidence type="ECO:0000313" key="12">
    <source>
        <dbReference type="Proteomes" id="UP000248148"/>
    </source>
</evidence>
<organism evidence="11 12">
    <name type="scientific">Rhodopseudomonas faecalis</name>
    <dbReference type="NCBI Taxonomy" id="99655"/>
    <lineage>
        <taxon>Bacteria</taxon>
        <taxon>Pseudomonadati</taxon>
        <taxon>Pseudomonadota</taxon>
        <taxon>Alphaproteobacteria</taxon>
        <taxon>Hyphomicrobiales</taxon>
        <taxon>Nitrobacteraceae</taxon>
        <taxon>Rhodopseudomonas</taxon>
    </lineage>
</organism>
<feature type="domain" description="L,D-TPase catalytic" evidence="10">
    <location>
        <begin position="91"/>
        <end position="200"/>
    </location>
</feature>
<dbReference type="PIRSF" id="PIRSF029342">
    <property type="entry name" value="UCP029342_ErfK/YbiS/YcfS/YnhG"/>
    <property type="match status" value="1"/>
</dbReference>
<comment type="caution">
    <text evidence="11">The sequence shown here is derived from an EMBL/GenBank/DDBJ whole genome shotgun (WGS) entry which is preliminary data.</text>
</comment>
<dbReference type="SUPFAM" id="SSF141523">
    <property type="entry name" value="L,D-transpeptidase catalytic domain-like"/>
    <property type="match status" value="1"/>
</dbReference>
<dbReference type="UniPathway" id="UPA00219"/>
<feature type="region of interest" description="Disordered" evidence="8">
    <location>
        <begin position="456"/>
        <end position="488"/>
    </location>
</feature>
<dbReference type="InterPro" id="IPR038063">
    <property type="entry name" value="Transpep_catalytic_dom"/>
</dbReference>
<dbReference type="Pfam" id="PF03734">
    <property type="entry name" value="YkuD"/>
    <property type="match status" value="1"/>
</dbReference>
<name>A0A318U0E9_9BRAD</name>
<feature type="region of interest" description="Disordered" evidence="8">
    <location>
        <begin position="239"/>
        <end position="392"/>
    </location>
</feature>